<dbReference type="InterPro" id="IPR010273">
    <property type="entry name" value="DUF881"/>
</dbReference>
<gene>
    <name evidence="1" type="ORF">UFOPK3401_01186</name>
</gene>
<reference evidence="1" key="1">
    <citation type="submission" date="2020-05" db="EMBL/GenBank/DDBJ databases">
        <authorList>
            <person name="Chiriac C."/>
            <person name="Salcher M."/>
            <person name="Ghai R."/>
            <person name="Kavagutti S V."/>
        </authorList>
    </citation>
    <scope>NUCLEOTIDE SEQUENCE</scope>
</reference>
<dbReference type="GO" id="GO:0005886">
    <property type="term" value="C:plasma membrane"/>
    <property type="evidence" value="ECO:0007669"/>
    <property type="project" value="TreeGrafter"/>
</dbReference>
<protein>
    <submittedName>
        <fullName evidence="1">Unannotated protein</fullName>
    </submittedName>
</protein>
<dbReference type="EMBL" id="CAFBLM010000060">
    <property type="protein sequence ID" value="CAB4877873.1"/>
    <property type="molecule type" value="Genomic_DNA"/>
</dbReference>
<dbReference type="PANTHER" id="PTHR37313:SF2">
    <property type="entry name" value="UPF0749 PROTEIN YLXX"/>
    <property type="match status" value="1"/>
</dbReference>
<dbReference type="Gene3D" id="3.30.70.1880">
    <property type="entry name" value="Protein of unknown function DUF881"/>
    <property type="match status" value="1"/>
</dbReference>
<dbReference type="Pfam" id="PF05949">
    <property type="entry name" value="DUF881"/>
    <property type="match status" value="1"/>
</dbReference>
<organism evidence="1">
    <name type="scientific">freshwater metagenome</name>
    <dbReference type="NCBI Taxonomy" id="449393"/>
    <lineage>
        <taxon>unclassified sequences</taxon>
        <taxon>metagenomes</taxon>
        <taxon>ecological metagenomes</taxon>
    </lineage>
</organism>
<dbReference type="PANTHER" id="PTHR37313">
    <property type="entry name" value="UPF0749 PROTEIN RV1825"/>
    <property type="match status" value="1"/>
</dbReference>
<sequence>MESGRDARQTAAEQRRARANELGILAGTIAAQGPGVVITMTGPVSASLLLDTVQELRDAGAEAISINQVRVVAQTAFESNSKGQIQVGGRVIGAANGTVTIKAIGDSATLASSLQIPGGVVDTAATDSVKVRIAQQKVVVVTAVVPLKSAG</sequence>
<evidence type="ECO:0000313" key="1">
    <source>
        <dbReference type="EMBL" id="CAB4877873.1"/>
    </source>
</evidence>
<accession>A0A6J7EDH6</accession>
<name>A0A6J7EDH6_9ZZZZ</name>
<dbReference type="AlphaFoldDB" id="A0A6J7EDH6"/>
<proteinExistence type="predicted"/>